<evidence type="ECO:0000256" key="7">
    <source>
        <dbReference type="ARBA" id="ARBA00022932"/>
    </source>
</evidence>
<name>A0A2M7S7K4_9BACT</name>
<evidence type="ECO:0000256" key="4">
    <source>
        <dbReference type="ARBA" id="ARBA00022679"/>
    </source>
</evidence>
<dbReference type="Pfam" id="PF07733">
    <property type="entry name" value="DNA_pol3_alpha"/>
    <property type="match status" value="1"/>
</dbReference>
<dbReference type="Pfam" id="PF01336">
    <property type="entry name" value="tRNA_anti-codon"/>
    <property type="match status" value="1"/>
</dbReference>
<dbReference type="InterPro" id="IPR040982">
    <property type="entry name" value="DNA_pol3_finger"/>
</dbReference>
<dbReference type="InterPro" id="IPR004365">
    <property type="entry name" value="NA-bd_OB_tRNA"/>
</dbReference>
<evidence type="ECO:0000313" key="12">
    <source>
        <dbReference type="Proteomes" id="UP000229307"/>
    </source>
</evidence>
<proteinExistence type="predicted"/>
<evidence type="ECO:0000256" key="8">
    <source>
        <dbReference type="ARBA" id="ARBA00049244"/>
    </source>
</evidence>
<feature type="domain" description="Polymerase/histidinol phosphatase N-terminal" evidence="10">
    <location>
        <begin position="7"/>
        <end position="74"/>
    </location>
</feature>
<dbReference type="EC" id="2.7.7.7" evidence="2"/>
<dbReference type="Pfam" id="PF02811">
    <property type="entry name" value="PHP"/>
    <property type="match status" value="1"/>
</dbReference>
<evidence type="ECO:0000259" key="10">
    <source>
        <dbReference type="SMART" id="SM00481"/>
    </source>
</evidence>
<sequence>MEHCGFVHLHTHTEYSLLDGACKIEALMKRASEFKMPALAITDHGNLFGAIEFYQAGLKYGVKPVIGCEMYMAPGSRHEKAVDAATGETAHHLTVLVKNEKGYKNLIKLINLSYAEGFYYKPRIDREILFSHAEGLVILSGCLKGEISNLLLKGRIDDVRKTIGEFRDKFGKDYYIEIQDNGLTEQKTVLKHLLELSRDFSVPPVATSDIHYLKKEDSYSHEVLLCIQTVTSMNDPNRLRFSTPEFYFRSAEEMKEVFKECPEAITNTVAVAESCNLAFDFSKTYLPPYNIPQGYKDADDYLGHLCMDGLKKRYGEVTAEIGSRAKKELEIIKTTGFAGYFLIVWDFVKYAKENGIFVGPGRGSAVGSIVVYSLGITNLDPIEYGLIFERFLNPERVSPPDIDMDFGDDRRDEVVRYIINRFGADKVSQIITFGTMKPRLAIRDVARALDIPLNEVDKLAKLIPLDAPSIEEALEKTPELRNMVDGDSRYGELIKLSSKLQGLVRHAGTHAAGLVITPESLDNYTPFYRDSKGQIATQYDMNYLGKLGLIKIDILGLRNLTIIKDALALIKQNRGEDIGIDRIPLDDPRTYRLLQDAKTLGVFQIESSGFRSLLKKFKIEKFDDLIAILSLHRPGPLESGMVDDYINRKYGKTPIDYMHPMLEDVLKETYGVIVYQEQVMKIANILANFSLGKADILRKAMGKKIPEEMERQREEFVKGAKSNKISEEKSNKIFNLIAKFAGYGFNKSHSAAYSLISYQTAFLKANYPLEYMTSLLSNEMGNTDKLVKYINETKNMGMELLPPDLQKSVFRFATEGGSVRFGLGAVKNVGEGAVESIVGARREGGIFKSLTDFCSRVDTRLVNKKVIESLVKCGAFDPLGLSRARLVAEIEPAMGVGARVQNDRVKGQYSLFGEEPSSSANPAPTLHRGEVSPAAEAGGQSFNNSSEEEWNESKTLACEKEVLGFYVSSHPLADYEEQIKRYTNASSSSLAEMLSGNVSSFRRNTEVKIAGIIVSIKKHTDRKGNRMAFLTLEDMCGSVEVIVFSDIYEKYSLYIRKDNPVLVRGEADLTHDIPKILAKEFVLLDEAREKFTKSVRINLGSAVLDEKAIGELKKIMQENKGSCPVSILMRSKDEDVTMSVDADLCVNPSRQLIDGIDRLFGGNVVTLE</sequence>
<evidence type="ECO:0000256" key="2">
    <source>
        <dbReference type="ARBA" id="ARBA00012417"/>
    </source>
</evidence>
<organism evidence="11 12">
    <name type="scientific">Candidatus Desantisbacteria bacterium CG_4_10_14_0_8_um_filter_48_22</name>
    <dbReference type="NCBI Taxonomy" id="1974543"/>
    <lineage>
        <taxon>Bacteria</taxon>
        <taxon>Candidatus Desantisiibacteriota</taxon>
    </lineage>
</organism>
<dbReference type="NCBIfam" id="TIGR00594">
    <property type="entry name" value="polc"/>
    <property type="match status" value="1"/>
</dbReference>
<dbReference type="Gene3D" id="1.10.10.1600">
    <property type="entry name" value="Bacterial DNA polymerase III alpha subunit, thumb domain"/>
    <property type="match status" value="1"/>
</dbReference>
<feature type="region of interest" description="Disordered" evidence="9">
    <location>
        <begin position="911"/>
        <end position="948"/>
    </location>
</feature>
<dbReference type="NCBIfam" id="NF004226">
    <property type="entry name" value="PRK05673.1"/>
    <property type="match status" value="1"/>
</dbReference>
<dbReference type="InterPro" id="IPR004805">
    <property type="entry name" value="DnaE2/DnaE/PolC"/>
</dbReference>
<evidence type="ECO:0000256" key="3">
    <source>
        <dbReference type="ARBA" id="ARBA00019114"/>
    </source>
</evidence>
<dbReference type="CDD" id="cd12113">
    <property type="entry name" value="PHP_PolIIIA_DnaE3"/>
    <property type="match status" value="1"/>
</dbReference>
<reference evidence="12" key="1">
    <citation type="submission" date="2017-09" db="EMBL/GenBank/DDBJ databases">
        <title>Depth-based differentiation of microbial function through sediment-hosted aquifers and enrichment of novel symbionts in the deep terrestrial subsurface.</title>
        <authorList>
            <person name="Probst A.J."/>
            <person name="Ladd B."/>
            <person name="Jarett J.K."/>
            <person name="Geller-Mcgrath D.E."/>
            <person name="Sieber C.M.K."/>
            <person name="Emerson J.B."/>
            <person name="Anantharaman K."/>
            <person name="Thomas B.C."/>
            <person name="Malmstrom R."/>
            <person name="Stieglmeier M."/>
            <person name="Klingl A."/>
            <person name="Woyke T."/>
            <person name="Ryan C.M."/>
            <person name="Banfield J.F."/>
        </authorList>
    </citation>
    <scope>NUCLEOTIDE SEQUENCE [LARGE SCALE GENOMIC DNA]</scope>
</reference>
<dbReference type="Proteomes" id="UP000229307">
    <property type="component" value="Unassembled WGS sequence"/>
</dbReference>
<dbReference type="InterPro" id="IPR011708">
    <property type="entry name" value="DNA_pol3_alpha_NTPase_dom"/>
</dbReference>
<gene>
    <name evidence="11" type="ORF">COY52_09560</name>
</gene>
<evidence type="ECO:0000256" key="9">
    <source>
        <dbReference type="SAM" id="MobiDB-lite"/>
    </source>
</evidence>
<dbReference type="InterPro" id="IPR029460">
    <property type="entry name" value="DNAPol_HHH"/>
</dbReference>
<dbReference type="InterPro" id="IPR016195">
    <property type="entry name" value="Pol/histidinol_Pase-like"/>
</dbReference>
<dbReference type="InterPro" id="IPR041931">
    <property type="entry name" value="DNA_pol3_alpha_thumb_dom"/>
</dbReference>
<evidence type="ECO:0000256" key="6">
    <source>
        <dbReference type="ARBA" id="ARBA00022705"/>
    </source>
</evidence>
<protein>
    <recommendedName>
        <fullName evidence="3">DNA polymerase III subunit alpha</fullName>
        <ecNumber evidence="2">2.7.7.7</ecNumber>
    </recommendedName>
</protein>
<dbReference type="InterPro" id="IPR004013">
    <property type="entry name" value="PHP_dom"/>
</dbReference>
<dbReference type="NCBIfam" id="NF005298">
    <property type="entry name" value="PRK06826.1"/>
    <property type="match status" value="1"/>
</dbReference>
<dbReference type="GO" id="GO:0003676">
    <property type="term" value="F:nucleic acid binding"/>
    <property type="evidence" value="ECO:0007669"/>
    <property type="project" value="InterPro"/>
</dbReference>
<dbReference type="CDD" id="cd04485">
    <property type="entry name" value="DnaE_OBF"/>
    <property type="match status" value="1"/>
</dbReference>
<comment type="catalytic activity">
    <reaction evidence="8">
        <text>DNA(n) + a 2'-deoxyribonucleoside 5'-triphosphate = DNA(n+1) + diphosphate</text>
        <dbReference type="Rhea" id="RHEA:22508"/>
        <dbReference type="Rhea" id="RHEA-COMP:17339"/>
        <dbReference type="Rhea" id="RHEA-COMP:17340"/>
        <dbReference type="ChEBI" id="CHEBI:33019"/>
        <dbReference type="ChEBI" id="CHEBI:61560"/>
        <dbReference type="ChEBI" id="CHEBI:173112"/>
        <dbReference type="EC" id="2.7.7.7"/>
    </reaction>
</comment>
<comment type="subcellular location">
    <subcellularLocation>
        <location evidence="1">Cytoplasm</location>
    </subcellularLocation>
</comment>
<dbReference type="Pfam" id="PF17657">
    <property type="entry name" value="DNA_pol3_finger"/>
    <property type="match status" value="1"/>
</dbReference>
<keyword evidence="5" id="KW-0548">Nucleotidyltransferase</keyword>
<dbReference type="GO" id="GO:0005737">
    <property type="term" value="C:cytoplasm"/>
    <property type="evidence" value="ECO:0007669"/>
    <property type="project" value="UniProtKB-SubCell"/>
</dbReference>
<dbReference type="EMBL" id="PFMR01000259">
    <property type="protein sequence ID" value="PIZ15525.1"/>
    <property type="molecule type" value="Genomic_DNA"/>
</dbReference>
<evidence type="ECO:0000256" key="5">
    <source>
        <dbReference type="ARBA" id="ARBA00022695"/>
    </source>
</evidence>
<dbReference type="Gene3D" id="3.20.20.140">
    <property type="entry name" value="Metal-dependent hydrolases"/>
    <property type="match status" value="1"/>
</dbReference>
<dbReference type="Gene3D" id="1.10.150.870">
    <property type="match status" value="1"/>
</dbReference>
<dbReference type="SMART" id="SM00481">
    <property type="entry name" value="POLIIIAc"/>
    <property type="match status" value="1"/>
</dbReference>
<dbReference type="Pfam" id="PF14579">
    <property type="entry name" value="HHH_6"/>
    <property type="match status" value="1"/>
</dbReference>
<evidence type="ECO:0000313" key="11">
    <source>
        <dbReference type="EMBL" id="PIZ15525.1"/>
    </source>
</evidence>
<dbReference type="GO" id="GO:0006260">
    <property type="term" value="P:DNA replication"/>
    <property type="evidence" value="ECO:0007669"/>
    <property type="project" value="UniProtKB-KW"/>
</dbReference>
<dbReference type="GO" id="GO:0003887">
    <property type="term" value="F:DNA-directed DNA polymerase activity"/>
    <property type="evidence" value="ECO:0007669"/>
    <property type="project" value="UniProtKB-KW"/>
</dbReference>
<dbReference type="GO" id="GO:0008408">
    <property type="term" value="F:3'-5' exonuclease activity"/>
    <property type="evidence" value="ECO:0007669"/>
    <property type="project" value="InterPro"/>
</dbReference>
<evidence type="ECO:0000256" key="1">
    <source>
        <dbReference type="ARBA" id="ARBA00004496"/>
    </source>
</evidence>
<accession>A0A2M7S7K4</accession>
<dbReference type="PANTHER" id="PTHR32294">
    <property type="entry name" value="DNA POLYMERASE III SUBUNIT ALPHA"/>
    <property type="match status" value="1"/>
</dbReference>
<comment type="caution">
    <text evidence="11">The sequence shown here is derived from an EMBL/GenBank/DDBJ whole genome shotgun (WGS) entry which is preliminary data.</text>
</comment>
<dbReference type="InterPro" id="IPR003141">
    <property type="entry name" value="Pol/His_phosphatase_N"/>
</dbReference>
<dbReference type="SUPFAM" id="SSF89550">
    <property type="entry name" value="PHP domain-like"/>
    <property type="match status" value="1"/>
</dbReference>
<keyword evidence="6" id="KW-0235">DNA replication</keyword>
<keyword evidence="4" id="KW-0808">Transferase</keyword>
<keyword evidence="7" id="KW-0239">DNA-directed DNA polymerase</keyword>
<dbReference type="PANTHER" id="PTHR32294:SF0">
    <property type="entry name" value="DNA POLYMERASE III SUBUNIT ALPHA"/>
    <property type="match status" value="1"/>
</dbReference>
<dbReference type="AlphaFoldDB" id="A0A2M7S7K4"/>